<evidence type="ECO:0000256" key="1">
    <source>
        <dbReference type="SAM" id="Coils"/>
    </source>
</evidence>
<feature type="coiled-coil region" evidence="1">
    <location>
        <begin position="200"/>
        <end position="406"/>
    </location>
</feature>
<keyword evidence="3" id="KW-0812">Transmembrane</keyword>
<protein>
    <submittedName>
        <fullName evidence="4">Uncharacterized protein</fullName>
    </submittedName>
</protein>
<keyword evidence="3" id="KW-1133">Transmembrane helix</keyword>
<dbReference type="PANTHER" id="PTHR47357:SF1">
    <property type="entry name" value="SPINDLE POLE BODY COMPONENT 110"/>
    <property type="match status" value="1"/>
</dbReference>
<keyword evidence="3" id="KW-0472">Membrane</keyword>
<dbReference type="GO" id="GO:0005856">
    <property type="term" value="C:cytoskeleton"/>
    <property type="evidence" value="ECO:0007669"/>
    <property type="project" value="TreeGrafter"/>
</dbReference>
<evidence type="ECO:0000313" key="5">
    <source>
        <dbReference type="Proteomes" id="UP000813462"/>
    </source>
</evidence>
<proteinExistence type="predicted"/>
<feature type="region of interest" description="Disordered" evidence="2">
    <location>
        <begin position="1"/>
        <end position="48"/>
    </location>
</feature>
<dbReference type="Proteomes" id="UP000813462">
    <property type="component" value="Unassembled WGS sequence"/>
</dbReference>
<organism evidence="4 5">
    <name type="scientific">Ziziphus jujuba var. spinosa</name>
    <dbReference type="NCBI Taxonomy" id="714518"/>
    <lineage>
        <taxon>Eukaryota</taxon>
        <taxon>Viridiplantae</taxon>
        <taxon>Streptophyta</taxon>
        <taxon>Embryophyta</taxon>
        <taxon>Tracheophyta</taxon>
        <taxon>Spermatophyta</taxon>
        <taxon>Magnoliopsida</taxon>
        <taxon>eudicotyledons</taxon>
        <taxon>Gunneridae</taxon>
        <taxon>Pentapetalae</taxon>
        <taxon>rosids</taxon>
        <taxon>fabids</taxon>
        <taxon>Rosales</taxon>
        <taxon>Rhamnaceae</taxon>
        <taxon>Paliureae</taxon>
        <taxon>Ziziphus</taxon>
    </lineage>
</organism>
<dbReference type="OrthoDB" id="689590at2759"/>
<evidence type="ECO:0000256" key="2">
    <source>
        <dbReference type="SAM" id="MobiDB-lite"/>
    </source>
</evidence>
<evidence type="ECO:0000313" key="4">
    <source>
        <dbReference type="EMBL" id="KAH7543156.1"/>
    </source>
</evidence>
<dbReference type="PANTHER" id="PTHR47357">
    <property type="entry name" value="COP1-INTERACTIVE PROTEIN 1"/>
    <property type="match status" value="1"/>
</dbReference>
<reference evidence="4" key="1">
    <citation type="journal article" date="2021" name="Front. Plant Sci.">
        <title>Chromosome-Scale Genome Assembly for Chinese Sour Jujube and Insights Into Its Genome Evolution and Domestication Signature.</title>
        <authorList>
            <person name="Shen L.-Y."/>
            <person name="Luo H."/>
            <person name="Wang X.-L."/>
            <person name="Wang X.-M."/>
            <person name="Qiu X.-J."/>
            <person name="Liu H."/>
            <person name="Zhou S.-S."/>
            <person name="Jia K.-H."/>
            <person name="Nie S."/>
            <person name="Bao Y.-T."/>
            <person name="Zhang R.-G."/>
            <person name="Yun Q.-Z."/>
            <person name="Chai Y.-H."/>
            <person name="Lu J.-Y."/>
            <person name="Li Y."/>
            <person name="Zhao S.-W."/>
            <person name="Mao J.-F."/>
            <person name="Jia S.-G."/>
            <person name="Mao Y.-M."/>
        </authorList>
    </citation>
    <scope>NUCLEOTIDE SEQUENCE</scope>
    <source>
        <strain evidence="4">AT0</strain>
        <tissue evidence="4">Leaf</tissue>
    </source>
</reference>
<dbReference type="GO" id="GO:0005200">
    <property type="term" value="F:structural constituent of cytoskeleton"/>
    <property type="evidence" value="ECO:0007669"/>
    <property type="project" value="TreeGrafter"/>
</dbReference>
<feature type="coiled-coil region" evidence="1">
    <location>
        <begin position="579"/>
        <end position="613"/>
    </location>
</feature>
<feature type="transmembrane region" description="Helical" evidence="3">
    <location>
        <begin position="616"/>
        <end position="636"/>
    </location>
</feature>
<comment type="caution">
    <text evidence="4">The sequence shown here is derived from an EMBL/GenBank/DDBJ whole genome shotgun (WGS) entry which is preliminary data.</text>
</comment>
<feature type="coiled-coil region" evidence="1">
    <location>
        <begin position="435"/>
        <end position="525"/>
    </location>
</feature>
<gene>
    <name evidence="4" type="ORF">FEM48_Zijuj02G0153300</name>
</gene>
<sequence>MAKKKLTHQPRDPNKQEPTHQQPLPNAHQIAEPISTPMAMEDPSSDKVQTLKSLNSRLLKETVERRQQIESLVTDKKALEAELTRSGADKEELEARLTSSIEENVGLGLEKEVFCVFWESQISEMGVGFYGLLREKKVEIERVKSERDAEIGYLKREVNELVSSLESERDRLSLVCLERDAIRRDYDGLVAETDGFREKAMELEKREGSLKAEVKNLKTQCAGLMEEKEESQRAVEALMREKDLAQRNLVERESVIENLKRDIEGIVREKNEIEKQKSGLELRVGELEKEVEELNGTVLHLRREVETLQGKIVELENCIDESRKEREMEAKSWLEEKKEKEHNIELLQVQMDGVKKILDAVSQESEDYQRKIEEVTQQKNGVEEAKVNLERVIVELQNETIELRDSVFTLRNSLRDREGKNEDLVSEIGHYKDDLDRVTRQRDKIQKDFDEKKIKVENLTLVVSEREKSIEELVEDLRKLRIERETLIEKTRVTESRLESQVKEKDKAQGALLDAQSRIDEWKAKSESAGINLERALTMLKNTAALVSSGSELERNGKKEVVINEHKLDDVIQACIPELDAIQNAFKNKEKMLEDMKQQLELLQLSAKDAHKKKSFWTMVSSAITIFAAASVAYVAKGR</sequence>
<accession>A0A978VWG1</accession>
<evidence type="ECO:0000256" key="3">
    <source>
        <dbReference type="SAM" id="Phobius"/>
    </source>
</evidence>
<dbReference type="AlphaFoldDB" id="A0A978VWG1"/>
<dbReference type="SUPFAM" id="SSF57997">
    <property type="entry name" value="Tropomyosin"/>
    <property type="match status" value="1"/>
</dbReference>
<dbReference type="Gene3D" id="1.10.287.1490">
    <property type="match status" value="1"/>
</dbReference>
<dbReference type="EMBL" id="JAEACU010000002">
    <property type="protein sequence ID" value="KAH7543156.1"/>
    <property type="molecule type" value="Genomic_DNA"/>
</dbReference>
<name>A0A978VWG1_ZIZJJ</name>
<keyword evidence="1" id="KW-0175">Coiled coil</keyword>
<feature type="compositionally biased region" description="Basic and acidic residues" evidence="2">
    <location>
        <begin position="9"/>
        <end position="18"/>
    </location>
</feature>